<name>A0ABQ0MXY3_9GAMM</name>
<proteinExistence type="predicted"/>
<gene>
    <name evidence="2" type="ORF">MTCD1_02809</name>
</gene>
<dbReference type="Proteomes" id="UP000197068">
    <property type="component" value="Unassembled WGS sequence"/>
</dbReference>
<dbReference type="RefSeq" id="WP_057183250.1">
    <property type="nucleotide sequence ID" value="NZ_BDQM01000027.1"/>
</dbReference>
<dbReference type="EMBL" id="BDQM01000027">
    <property type="protein sequence ID" value="GAW97183.1"/>
    <property type="molecule type" value="Genomic_DNA"/>
</dbReference>
<accession>A0ABQ0MXY3</accession>
<evidence type="ECO:0000313" key="2">
    <source>
        <dbReference type="EMBL" id="GAW97183.1"/>
    </source>
</evidence>
<feature type="transmembrane region" description="Helical" evidence="1">
    <location>
        <begin position="20"/>
        <end position="41"/>
    </location>
</feature>
<protein>
    <submittedName>
        <fullName evidence="2">Xanthine permease</fullName>
    </submittedName>
</protein>
<keyword evidence="1" id="KW-0472">Membrane</keyword>
<keyword evidence="1" id="KW-0812">Transmembrane</keyword>
<keyword evidence="3" id="KW-1185">Reference proteome</keyword>
<feature type="transmembrane region" description="Helical" evidence="1">
    <location>
        <begin position="47"/>
        <end position="66"/>
    </location>
</feature>
<keyword evidence="1" id="KW-1133">Transmembrane helix</keyword>
<evidence type="ECO:0000313" key="3">
    <source>
        <dbReference type="Proteomes" id="UP000197068"/>
    </source>
</evidence>
<organism evidence="2 3">
    <name type="scientific">Colwellia marinimaniae</name>
    <dbReference type="NCBI Taxonomy" id="1513592"/>
    <lineage>
        <taxon>Bacteria</taxon>
        <taxon>Pseudomonadati</taxon>
        <taxon>Pseudomonadota</taxon>
        <taxon>Gammaproteobacteria</taxon>
        <taxon>Alteromonadales</taxon>
        <taxon>Colwelliaceae</taxon>
        <taxon>Colwellia</taxon>
    </lineage>
</organism>
<comment type="caution">
    <text evidence="2">The sequence shown here is derived from an EMBL/GenBank/DDBJ whole genome shotgun (WGS) entry which is preliminary data.</text>
</comment>
<reference evidence="2 3" key="1">
    <citation type="submission" date="2017-06" db="EMBL/GenBank/DDBJ databases">
        <title>Whole Genome Sequences of Colwellia marinimaniae MTCD1.</title>
        <authorList>
            <person name="Kusumoto H."/>
            <person name="Inoue M."/>
            <person name="Tanikawa K."/>
            <person name="Maeji H."/>
            <person name="Cameron J.H."/>
            <person name="Bartlett D.H."/>
        </authorList>
    </citation>
    <scope>NUCLEOTIDE SEQUENCE [LARGE SCALE GENOMIC DNA]</scope>
    <source>
        <strain evidence="2 3">MTCD1</strain>
    </source>
</reference>
<evidence type="ECO:0000256" key="1">
    <source>
        <dbReference type="SAM" id="Phobius"/>
    </source>
</evidence>
<sequence>MKTESSEYKLFHRSGLSAFWPLFTDNVTNVIALSAICIFVFNLPTEIVFGRIVPSAAIAIFALCIGRTQPVC</sequence>